<evidence type="ECO:0000313" key="3">
    <source>
        <dbReference type="EMBL" id="MUH35362.1"/>
    </source>
</evidence>
<dbReference type="OrthoDB" id="1027451at2"/>
<dbReference type="SUPFAM" id="SSF89392">
    <property type="entry name" value="Prokaryotic lipoproteins and lipoprotein localization factors"/>
    <property type="match status" value="1"/>
</dbReference>
<keyword evidence="1 2" id="KW-0732">Signal</keyword>
<keyword evidence="4" id="KW-1185">Reference proteome</keyword>
<dbReference type="InterPro" id="IPR004564">
    <property type="entry name" value="OM_lipoprot_carrier_LolA-like"/>
</dbReference>
<dbReference type="PANTHER" id="PTHR35869:SF1">
    <property type="entry name" value="OUTER-MEMBRANE LIPOPROTEIN CARRIER PROTEIN"/>
    <property type="match status" value="1"/>
</dbReference>
<name>A0A7X2ZS24_9FLAO</name>
<protein>
    <submittedName>
        <fullName evidence="3">Outer membrane lipoprotein carrier protein LolA</fullName>
    </submittedName>
</protein>
<keyword evidence="3" id="KW-0449">Lipoprotein</keyword>
<dbReference type="AlphaFoldDB" id="A0A7X2ZS24"/>
<comment type="caution">
    <text evidence="3">The sequence shown here is derived from an EMBL/GenBank/DDBJ whole genome shotgun (WGS) entry which is preliminary data.</text>
</comment>
<proteinExistence type="predicted"/>
<dbReference type="Pfam" id="PF03548">
    <property type="entry name" value="LolA"/>
    <property type="match status" value="1"/>
</dbReference>
<feature type="signal peptide" evidence="2">
    <location>
        <begin position="1"/>
        <end position="17"/>
    </location>
</feature>
<gene>
    <name evidence="3" type="ORF">D9O36_05875</name>
</gene>
<dbReference type="CDD" id="cd16325">
    <property type="entry name" value="LolA"/>
    <property type="match status" value="1"/>
</dbReference>
<dbReference type="RefSeq" id="WP_038237418.1">
    <property type="nucleotide sequence ID" value="NZ_RCNR01000008.1"/>
</dbReference>
<reference evidence="3 4" key="1">
    <citation type="journal article" date="2019" name="Mar. Drugs">
        <title>Comparative Genomics and CAZyme Genome Repertoires of Marine Zobellia amurskyensis KMM 3526(T) and Zobellia laminariae KMM 3676(T).</title>
        <authorList>
            <person name="Chernysheva N."/>
            <person name="Bystritskaya E."/>
            <person name="Stenkova A."/>
            <person name="Golovkin I."/>
            <person name="Nedashkovskaya O."/>
            <person name="Isaeva M."/>
        </authorList>
    </citation>
    <scope>NUCLEOTIDE SEQUENCE [LARGE SCALE GENOMIC DNA]</scope>
    <source>
        <strain evidence="3 4">KMM 3526</strain>
    </source>
</reference>
<dbReference type="EMBL" id="RCNR01000008">
    <property type="protein sequence ID" value="MUH35362.1"/>
    <property type="molecule type" value="Genomic_DNA"/>
</dbReference>
<sequence>MHKILFLLFFISLSAVAQKEMTSAEATALKAKVKTRANATTTVLSEFTQYKHLDFLSDDIVSQGKLAFKVPNLVKWEYTKPFAYSVLFKNETLFINDDGNKSNMDVGSNKIFKQLNQLITASIRGDMFDDNEFNIKYFKINDSSLVYFLPKDEQFSKFIKAFHLSFNANGDVTEVKMIEPSDDYTQIKFTDRIVNKNLPDAVFTH</sequence>
<evidence type="ECO:0000256" key="1">
    <source>
        <dbReference type="ARBA" id="ARBA00022729"/>
    </source>
</evidence>
<accession>A0A7X2ZS24</accession>
<dbReference type="Gene3D" id="2.50.20.10">
    <property type="entry name" value="Lipoprotein localisation LolA/LolB/LppX"/>
    <property type="match status" value="1"/>
</dbReference>
<dbReference type="InterPro" id="IPR029046">
    <property type="entry name" value="LolA/LolB/LppX"/>
</dbReference>
<organism evidence="3 4">
    <name type="scientific">Zobellia amurskyensis</name>
    <dbReference type="NCBI Taxonomy" id="248905"/>
    <lineage>
        <taxon>Bacteria</taxon>
        <taxon>Pseudomonadati</taxon>
        <taxon>Bacteroidota</taxon>
        <taxon>Flavobacteriia</taxon>
        <taxon>Flavobacteriales</taxon>
        <taxon>Flavobacteriaceae</taxon>
        <taxon>Zobellia</taxon>
    </lineage>
</organism>
<dbReference type="PANTHER" id="PTHR35869">
    <property type="entry name" value="OUTER-MEMBRANE LIPOPROTEIN CARRIER PROTEIN"/>
    <property type="match status" value="1"/>
</dbReference>
<evidence type="ECO:0000256" key="2">
    <source>
        <dbReference type="SAM" id="SignalP"/>
    </source>
</evidence>
<evidence type="ECO:0000313" key="4">
    <source>
        <dbReference type="Proteomes" id="UP000540519"/>
    </source>
</evidence>
<feature type="chain" id="PRO_5031456461" evidence="2">
    <location>
        <begin position="18"/>
        <end position="205"/>
    </location>
</feature>
<dbReference type="Proteomes" id="UP000540519">
    <property type="component" value="Unassembled WGS sequence"/>
</dbReference>